<sequence length="199" mass="22202">MHANLIYSFYFSQEARSEDSGSKRMIMIKGHWKPSEDVKLRDLVALHGPRNWNIISDQLPGRSGKSCRLRWVNQLDPRIKKTAFSKEEDGILIAAHAVFGNQWSQIAKFIPGRTDNAIKNHWHVLNARRHRNVGVVSSSGYVHPRVSGYSSNGSTITNFGKSSLISEGTSFSCANTPASGDFLHSSLCLTNRKFAVRSS</sequence>
<evidence type="ECO:0000313" key="9">
    <source>
        <dbReference type="EMBL" id="KAF5792036.1"/>
    </source>
</evidence>
<comment type="subcellular location">
    <subcellularLocation>
        <location evidence="1">Nucleus</location>
    </subcellularLocation>
</comment>
<reference evidence="10" key="2">
    <citation type="submission" date="2017-02" db="EMBL/GenBank/DDBJ databases">
        <title>Sunflower complete genome.</title>
        <authorList>
            <person name="Langlade N."/>
            <person name="Munos S."/>
        </authorList>
    </citation>
    <scope>NUCLEOTIDE SEQUENCE [LARGE SCALE GENOMIC DNA]</scope>
    <source>
        <tissue evidence="10">Leaves</tissue>
    </source>
</reference>
<evidence type="ECO:0000256" key="2">
    <source>
        <dbReference type="ARBA" id="ARBA00022737"/>
    </source>
</evidence>
<dbReference type="FunFam" id="1.10.10.60:FF:000060">
    <property type="entry name" value="MYB transcription factor"/>
    <property type="match status" value="1"/>
</dbReference>
<evidence type="ECO:0000313" key="11">
    <source>
        <dbReference type="Proteomes" id="UP000215914"/>
    </source>
</evidence>
<name>A0A251U0U3_HELAN</name>
<dbReference type="InterPro" id="IPR009057">
    <property type="entry name" value="Homeodomain-like_sf"/>
</dbReference>
<dbReference type="EMBL" id="CM007898">
    <property type="protein sequence ID" value="OTG15871.1"/>
    <property type="molecule type" value="Genomic_DNA"/>
</dbReference>
<dbReference type="AlphaFoldDB" id="A0A251U0U3"/>
<reference evidence="9 11" key="1">
    <citation type="journal article" date="2017" name="Nature">
        <title>The sunflower genome provides insights into oil metabolism, flowering and Asterid evolution.</title>
        <authorList>
            <person name="Badouin H."/>
            <person name="Gouzy J."/>
            <person name="Grassa C.J."/>
            <person name="Murat F."/>
            <person name="Staton S.E."/>
            <person name="Cottret L."/>
            <person name="Lelandais-Briere C."/>
            <person name="Owens G.L."/>
            <person name="Carrere S."/>
            <person name="Mayjonade B."/>
            <person name="Legrand L."/>
            <person name="Gill N."/>
            <person name="Kane N.C."/>
            <person name="Bowers J.E."/>
            <person name="Hubner S."/>
            <person name="Bellec A."/>
            <person name="Berard A."/>
            <person name="Berges H."/>
            <person name="Blanchet N."/>
            <person name="Boniface M.C."/>
            <person name="Brunel D."/>
            <person name="Catrice O."/>
            <person name="Chaidir N."/>
            <person name="Claudel C."/>
            <person name="Donnadieu C."/>
            <person name="Faraut T."/>
            <person name="Fievet G."/>
            <person name="Helmstetter N."/>
            <person name="King M."/>
            <person name="Knapp S.J."/>
            <person name="Lai Z."/>
            <person name="Le Paslier M.C."/>
            <person name="Lippi Y."/>
            <person name="Lorenzon L."/>
            <person name="Mandel J.R."/>
            <person name="Marage G."/>
            <person name="Marchand G."/>
            <person name="Marquand E."/>
            <person name="Bret-Mestries E."/>
            <person name="Morien E."/>
            <person name="Nambeesan S."/>
            <person name="Nguyen T."/>
            <person name="Pegot-Espagnet P."/>
            <person name="Pouilly N."/>
            <person name="Raftis F."/>
            <person name="Sallet E."/>
            <person name="Schiex T."/>
            <person name="Thomas J."/>
            <person name="Vandecasteele C."/>
            <person name="Vares D."/>
            <person name="Vear F."/>
            <person name="Vautrin S."/>
            <person name="Crespi M."/>
            <person name="Mangin B."/>
            <person name="Burke J.M."/>
            <person name="Salse J."/>
            <person name="Munos S."/>
            <person name="Vincourt P."/>
            <person name="Rieseberg L.H."/>
            <person name="Langlade N.B."/>
        </authorList>
    </citation>
    <scope>NUCLEOTIDE SEQUENCE [LARGE SCALE GENOMIC DNA]</scope>
    <source>
        <strain evidence="11">cv. SF193</strain>
        <tissue evidence="9">Leaves</tissue>
    </source>
</reference>
<dbReference type="GO" id="GO:0000978">
    <property type="term" value="F:RNA polymerase II cis-regulatory region sequence-specific DNA binding"/>
    <property type="evidence" value="ECO:0000318"/>
    <property type="project" value="GO_Central"/>
</dbReference>
<reference evidence="9" key="3">
    <citation type="submission" date="2020-06" db="EMBL/GenBank/DDBJ databases">
        <title>Helianthus annuus Genome sequencing and assembly Release 2.</title>
        <authorList>
            <person name="Gouzy J."/>
            <person name="Langlade N."/>
            <person name="Munos S."/>
        </authorList>
    </citation>
    <scope>NUCLEOTIDE SEQUENCE</scope>
    <source>
        <tissue evidence="9">Leaves</tissue>
    </source>
</reference>
<dbReference type="STRING" id="4232.A0A251U0U3"/>
<dbReference type="Pfam" id="PF00249">
    <property type="entry name" value="Myb_DNA-binding"/>
    <property type="match status" value="2"/>
</dbReference>
<accession>A0A251U0U3</accession>
<protein>
    <submittedName>
        <fullName evidence="10">Putative homeodomain-like protein</fullName>
    </submittedName>
    <submittedName>
        <fullName evidence="9">Transcription factor MYB family</fullName>
    </submittedName>
</protein>
<dbReference type="PANTHER" id="PTHR45614">
    <property type="entry name" value="MYB PROTEIN-RELATED"/>
    <property type="match status" value="1"/>
</dbReference>
<keyword evidence="6" id="KW-0539">Nucleus</keyword>
<keyword evidence="4 10" id="KW-0238">DNA-binding</keyword>
<dbReference type="SUPFAM" id="SSF46689">
    <property type="entry name" value="Homeodomain-like"/>
    <property type="match status" value="1"/>
</dbReference>
<evidence type="ECO:0000313" key="10">
    <source>
        <dbReference type="EMBL" id="OTG15871.1"/>
    </source>
</evidence>
<evidence type="ECO:0000256" key="4">
    <source>
        <dbReference type="ARBA" id="ARBA00023125"/>
    </source>
</evidence>
<feature type="domain" description="Myb-like" evidence="7">
    <location>
        <begin position="29"/>
        <end position="75"/>
    </location>
</feature>
<dbReference type="PROSITE" id="PS50090">
    <property type="entry name" value="MYB_LIKE"/>
    <property type="match status" value="2"/>
</dbReference>
<dbReference type="Proteomes" id="UP000215914">
    <property type="component" value="Chromosome 9"/>
</dbReference>
<dbReference type="GO" id="GO:0006355">
    <property type="term" value="P:regulation of DNA-templated transcription"/>
    <property type="evidence" value="ECO:0000318"/>
    <property type="project" value="GO_Central"/>
</dbReference>
<gene>
    <name evidence="10" type="ORF">HannXRQ_Chr09g0265161</name>
    <name evidence="9" type="ORF">HanXRQr2_Chr09g0401501</name>
</gene>
<feature type="domain" description="HTH myb-type" evidence="8">
    <location>
        <begin position="24"/>
        <end position="75"/>
    </location>
</feature>
<evidence type="ECO:0000259" key="7">
    <source>
        <dbReference type="PROSITE" id="PS50090"/>
    </source>
</evidence>
<keyword evidence="10" id="KW-0371">Homeobox</keyword>
<evidence type="ECO:0000259" key="8">
    <source>
        <dbReference type="PROSITE" id="PS51294"/>
    </source>
</evidence>
<dbReference type="InterPro" id="IPR017930">
    <property type="entry name" value="Myb_dom"/>
</dbReference>
<feature type="domain" description="Myb-like" evidence="7">
    <location>
        <begin position="76"/>
        <end position="126"/>
    </location>
</feature>
<keyword evidence="5" id="KW-0804">Transcription</keyword>
<dbReference type="GO" id="GO:0005634">
    <property type="term" value="C:nucleus"/>
    <property type="evidence" value="ECO:0000318"/>
    <property type="project" value="GO_Central"/>
</dbReference>
<keyword evidence="2" id="KW-0677">Repeat</keyword>
<dbReference type="InterPro" id="IPR001005">
    <property type="entry name" value="SANT/Myb"/>
</dbReference>
<organism evidence="10 11">
    <name type="scientific">Helianthus annuus</name>
    <name type="common">Common sunflower</name>
    <dbReference type="NCBI Taxonomy" id="4232"/>
    <lineage>
        <taxon>Eukaryota</taxon>
        <taxon>Viridiplantae</taxon>
        <taxon>Streptophyta</taxon>
        <taxon>Embryophyta</taxon>
        <taxon>Tracheophyta</taxon>
        <taxon>Spermatophyta</taxon>
        <taxon>Magnoliopsida</taxon>
        <taxon>eudicotyledons</taxon>
        <taxon>Gunneridae</taxon>
        <taxon>Pentapetalae</taxon>
        <taxon>asterids</taxon>
        <taxon>campanulids</taxon>
        <taxon>Asterales</taxon>
        <taxon>Asteraceae</taxon>
        <taxon>Asteroideae</taxon>
        <taxon>Heliantheae alliance</taxon>
        <taxon>Heliantheae</taxon>
        <taxon>Helianthus</taxon>
    </lineage>
</organism>
<proteinExistence type="predicted"/>
<dbReference type="OMA" id="RNWNIIS"/>
<evidence type="ECO:0000256" key="5">
    <source>
        <dbReference type="ARBA" id="ARBA00023163"/>
    </source>
</evidence>
<dbReference type="Gramene" id="mRNA:HanXRQr2_Chr09g0401501">
    <property type="protein sequence ID" value="mRNA:HanXRQr2_Chr09g0401501"/>
    <property type="gene ID" value="HanXRQr2_Chr09g0401501"/>
</dbReference>
<keyword evidence="11" id="KW-1185">Reference proteome</keyword>
<dbReference type="EMBL" id="MNCJ02000324">
    <property type="protein sequence ID" value="KAF5792036.1"/>
    <property type="molecule type" value="Genomic_DNA"/>
</dbReference>
<dbReference type="InParanoid" id="A0A251U0U3"/>
<dbReference type="CDD" id="cd00167">
    <property type="entry name" value="SANT"/>
    <property type="match status" value="2"/>
</dbReference>
<dbReference type="GO" id="GO:0000981">
    <property type="term" value="F:DNA-binding transcription factor activity, RNA polymerase II-specific"/>
    <property type="evidence" value="ECO:0000318"/>
    <property type="project" value="GO_Central"/>
</dbReference>
<dbReference type="InterPro" id="IPR050560">
    <property type="entry name" value="MYB_TF"/>
</dbReference>
<keyword evidence="3" id="KW-0805">Transcription regulation</keyword>
<evidence type="ECO:0000256" key="1">
    <source>
        <dbReference type="ARBA" id="ARBA00004123"/>
    </source>
</evidence>
<feature type="domain" description="HTH myb-type" evidence="8">
    <location>
        <begin position="76"/>
        <end position="130"/>
    </location>
</feature>
<dbReference type="PROSITE" id="PS51294">
    <property type="entry name" value="HTH_MYB"/>
    <property type="match status" value="2"/>
</dbReference>
<dbReference type="SMART" id="SM00717">
    <property type="entry name" value="SANT"/>
    <property type="match status" value="2"/>
</dbReference>
<evidence type="ECO:0000256" key="3">
    <source>
        <dbReference type="ARBA" id="ARBA00023015"/>
    </source>
</evidence>
<evidence type="ECO:0000256" key="6">
    <source>
        <dbReference type="ARBA" id="ARBA00023242"/>
    </source>
</evidence>
<dbReference type="Gene3D" id="1.10.10.60">
    <property type="entry name" value="Homeodomain-like"/>
    <property type="match status" value="2"/>
</dbReference>
<dbReference type="PANTHER" id="PTHR45614:SF277">
    <property type="entry name" value="HOMEODOMAIN-LIKE PROTEIN-RELATED"/>
    <property type="match status" value="1"/>
</dbReference>